<dbReference type="RefSeq" id="WP_021065475.1">
    <property type="nucleotide sequence ID" value="NZ_ATCL01000009.1"/>
</dbReference>
<keyword evidence="2" id="KW-1185">Reference proteome</keyword>
<dbReference type="AlphaFoldDB" id="U1M0M6"/>
<gene>
    <name evidence="1" type="ORF">M467_13100</name>
</gene>
<evidence type="ECO:0000313" key="2">
    <source>
        <dbReference type="Proteomes" id="UP000016464"/>
    </source>
</evidence>
<dbReference type="Proteomes" id="UP000016464">
    <property type="component" value="Unassembled WGS sequence"/>
</dbReference>
<evidence type="ECO:0000313" key="1">
    <source>
        <dbReference type="EMBL" id="ERG68212.1"/>
    </source>
</evidence>
<reference evidence="1 2" key="1">
    <citation type="journal article" date="2013" name="Genome Announc.">
        <title>Draft Genome Sequence of Exiguobacterium pavilionensis Strain RW-2, with Wide Thermal, Salinity, and pH Tolerance, Isolated from Modern Freshwater Microbialites.</title>
        <authorList>
            <person name="White R.A.III."/>
            <person name="Grassa C.J."/>
            <person name="Suttle C.A."/>
        </authorList>
    </citation>
    <scope>NUCLEOTIDE SEQUENCE [LARGE SCALE GENOMIC DNA]</scope>
    <source>
        <strain evidence="1 2">RW-2</strain>
    </source>
</reference>
<name>U1M0M6_9BACL</name>
<dbReference type="EMBL" id="ATCL01000009">
    <property type="protein sequence ID" value="ERG68212.1"/>
    <property type="molecule type" value="Genomic_DNA"/>
</dbReference>
<comment type="caution">
    <text evidence="1">The sequence shown here is derived from an EMBL/GenBank/DDBJ whole genome shotgun (WGS) entry which is preliminary data.</text>
</comment>
<dbReference type="eggNOG" id="ENOG502Z9IH">
    <property type="taxonomic scope" value="Bacteria"/>
</dbReference>
<dbReference type="PATRIC" id="fig|1345023.5.peg.308"/>
<accession>U1M0M6</accession>
<dbReference type="STRING" id="1385984.GCA_000702565_00888"/>
<dbReference type="NCBIfam" id="TIGR04398">
    <property type="entry name" value="SLAP_DUP"/>
    <property type="match status" value="1"/>
</dbReference>
<proteinExistence type="predicted"/>
<dbReference type="OrthoDB" id="1907642at2"/>
<dbReference type="InterPro" id="IPR030910">
    <property type="entry name" value="SLAP_dom"/>
</dbReference>
<evidence type="ECO:0008006" key="3">
    <source>
        <dbReference type="Google" id="ProtNLM"/>
    </source>
</evidence>
<sequence>MFGLLKRKKVETIIRQDDERALRLVFDEGMDISKEDEYVFRYHATTLPPLADNQLSIELLSATKNPGGLSVVALFRNTVATEFSLDEIPVLLLNERREPLGQKMLSRMDLPSFEAMTSKPVYLDFFEEELFTDVDELDTESIQLAFQMNPTAPLQDVTDAERDAFPDVAWHRLKRMNVLSRPVAEGQFDLLLVHLDVTDTEIGASLLVRNGYSEQALQIPRLPLELMQRDEVVGRADAVLAEPILPKHDYPLHVRFPRPEGDNDGPISIRIRS</sequence>
<protein>
    <recommendedName>
        <fullName evidence="3">SLAP domain-containing protein</fullName>
    </recommendedName>
</protein>
<organism evidence="1 2">
    <name type="scientific">Exiguobacterium chiriqhucha RW-2</name>
    <dbReference type="NCBI Taxonomy" id="1345023"/>
    <lineage>
        <taxon>Bacteria</taxon>
        <taxon>Bacillati</taxon>
        <taxon>Bacillota</taxon>
        <taxon>Bacilli</taxon>
        <taxon>Bacillales</taxon>
        <taxon>Bacillales Family XII. Incertae Sedis</taxon>
        <taxon>Exiguobacterium</taxon>
    </lineage>
</organism>